<dbReference type="GO" id="GO:0005737">
    <property type="term" value="C:cytoplasm"/>
    <property type="evidence" value="ECO:0007669"/>
    <property type="project" value="TreeGrafter"/>
</dbReference>
<gene>
    <name evidence="3" type="ORF">CLOSAC_07430</name>
</gene>
<dbReference type="GO" id="GO:0016779">
    <property type="term" value="F:nucleotidyltransferase activity"/>
    <property type="evidence" value="ECO:0007669"/>
    <property type="project" value="UniProtKB-ARBA"/>
</dbReference>
<dbReference type="Proteomes" id="UP000191154">
    <property type="component" value="Unassembled WGS sequence"/>
</dbReference>
<proteinExistence type="predicted"/>
<dbReference type="Gene3D" id="3.90.550.10">
    <property type="entry name" value="Spore Coat Polysaccharide Biosynthesis Protein SpsA, Chain A"/>
    <property type="match status" value="1"/>
</dbReference>
<organism evidence="3 4">
    <name type="scientific">Clostridium saccharobutylicum</name>
    <dbReference type="NCBI Taxonomy" id="169679"/>
    <lineage>
        <taxon>Bacteria</taxon>
        <taxon>Bacillati</taxon>
        <taxon>Bacillota</taxon>
        <taxon>Clostridia</taxon>
        <taxon>Eubacteriales</taxon>
        <taxon>Clostridiaceae</taxon>
        <taxon>Clostridium</taxon>
    </lineage>
</organism>
<comment type="caution">
    <text evidence="3">The sequence shown here is derived from an EMBL/GenBank/DDBJ whole genome shotgun (WGS) entry which is preliminary data.</text>
</comment>
<dbReference type="GO" id="GO:0006646">
    <property type="term" value="P:phosphatidylethanolamine biosynthetic process"/>
    <property type="evidence" value="ECO:0007669"/>
    <property type="project" value="TreeGrafter"/>
</dbReference>
<dbReference type="SUPFAM" id="SSF46785">
    <property type="entry name" value="Winged helix' DNA-binding domain"/>
    <property type="match status" value="1"/>
</dbReference>
<dbReference type="Pfam" id="PF01633">
    <property type="entry name" value="Choline_kinase"/>
    <property type="match status" value="1"/>
</dbReference>
<name>A0A1S8NJC5_CLOSA</name>
<dbReference type="InterPro" id="IPR011009">
    <property type="entry name" value="Kinase-like_dom_sf"/>
</dbReference>
<dbReference type="InterPro" id="IPR025877">
    <property type="entry name" value="MobA-like_NTP_Trfase"/>
</dbReference>
<dbReference type="GO" id="GO:0004305">
    <property type="term" value="F:ethanolamine kinase activity"/>
    <property type="evidence" value="ECO:0007669"/>
    <property type="project" value="TreeGrafter"/>
</dbReference>
<protein>
    <submittedName>
        <fullName evidence="3">Choline/ethanolamine kinase</fullName>
    </submittedName>
</protein>
<dbReference type="SUPFAM" id="SSF56112">
    <property type="entry name" value="Protein kinase-like (PK-like)"/>
    <property type="match status" value="1"/>
</dbReference>
<dbReference type="Gene3D" id="3.30.200.20">
    <property type="entry name" value="Phosphorylase Kinase, domain 1"/>
    <property type="match status" value="1"/>
</dbReference>
<dbReference type="Pfam" id="PF12804">
    <property type="entry name" value="NTP_transf_3"/>
    <property type="match status" value="1"/>
</dbReference>
<dbReference type="CDD" id="cd05151">
    <property type="entry name" value="ChoK-like"/>
    <property type="match status" value="1"/>
</dbReference>
<sequence length="616" mass="71834">MLEDKLEVLKTLNDNFNINQRELAKKTNMSLGKVNALLKDFTTEGFIDRITNNRGTLYKVTEKGMKFLEENIAYAKSTRLKLHEEEKKIVRQAVILAAGRAEDFGKPVGMLEIQDFKLIDRTLSILKENGISRIVIVTGYKSELYEEYFKNSKNVTLVNSDIYKWTGTMHSLSLAKDYIDDDFLLVENDLIFEGRAIKELVESENRDCILFTNESGSGDEAFVEIRDNHLFKMSKDIHQFNRIDGEMIGLTKISYKLYQMMLEEFKENVNPYLNYEYVLLDVARNYNIGFVKIDDLAWGDADTIKEYEKIKNHLYPTIRRRELSYEINNIKSIVCEALKVEDGDITEVTPAGGMTNKNYRICVNGIRYILRVAGAGTSQMINRNTEMFNSAIASEKGYNVEVPYFNLETGVKISKFIENAETLTHRSIKKEDNLKQVTTILRSLHECKDFHMDNEFNAFRELEKYEKILRSDNGEFFEDYNEVKEKVMALEEELRKCNRVFVPSHNDLVSENFVKDTEGRIYLIDWEYSGINDDMWDLAALSLENEFSQDDIDLMFRLYFNGKEADENSRRRLLIHQICQDTLWAVWTLIKEAEGDDFGTYGIDRYNRAKEYLMKL</sequence>
<dbReference type="EMBL" id="LZYZ01000001">
    <property type="protein sequence ID" value="OOM16472.1"/>
    <property type="molecule type" value="Genomic_DNA"/>
</dbReference>
<dbReference type="Gene3D" id="3.90.1200.10">
    <property type="match status" value="1"/>
</dbReference>
<dbReference type="InterPro" id="IPR036390">
    <property type="entry name" value="WH_DNA-bd_sf"/>
</dbReference>
<dbReference type="STRING" id="169679.CSACC_41260"/>
<feature type="domain" description="MobA-like NTP transferase" evidence="2">
    <location>
        <begin position="93"/>
        <end position="214"/>
    </location>
</feature>
<feature type="coiled-coil region" evidence="1">
    <location>
        <begin position="473"/>
        <end position="500"/>
    </location>
</feature>
<dbReference type="PIRSF" id="PIRSF037383">
    <property type="entry name" value="LicCA"/>
    <property type="match status" value="1"/>
</dbReference>
<evidence type="ECO:0000259" key="2">
    <source>
        <dbReference type="Pfam" id="PF12804"/>
    </source>
</evidence>
<dbReference type="PANTHER" id="PTHR22603:SF66">
    <property type="entry name" value="ETHANOLAMINE KINASE"/>
    <property type="match status" value="1"/>
</dbReference>
<dbReference type="InterPro" id="IPR017190">
    <property type="entry name" value="Bifunc_CCT/choline_kinase"/>
</dbReference>
<dbReference type="CDD" id="cd02523">
    <property type="entry name" value="PC_cytidylyltransferase"/>
    <property type="match status" value="1"/>
</dbReference>
<dbReference type="SUPFAM" id="SSF53448">
    <property type="entry name" value="Nucleotide-diphospho-sugar transferases"/>
    <property type="match status" value="1"/>
</dbReference>
<dbReference type="InterPro" id="IPR029044">
    <property type="entry name" value="Nucleotide-diphossugar_trans"/>
</dbReference>
<dbReference type="Pfam" id="PF13412">
    <property type="entry name" value="HTH_24"/>
    <property type="match status" value="1"/>
</dbReference>
<accession>A0A1S8NJC5</accession>
<dbReference type="Gene3D" id="1.10.10.10">
    <property type="entry name" value="Winged helix-like DNA-binding domain superfamily/Winged helix DNA-binding domain"/>
    <property type="match status" value="1"/>
</dbReference>
<keyword evidence="1" id="KW-0175">Coiled coil</keyword>
<reference evidence="3 4" key="1">
    <citation type="submission" date="2016-05" db="EMBL/GenBank/DDBJ databases">
        <title>Microbial solvent formation.</title>
        <authorList>
            <person name="Poehlein A."/>
            <person name="Montoya Solano J.D."/>
            <person name="Flitsch S."/>
            <person name="Krabben P."/>
            <person name="Duerre P."/>
            <person name="Daniel R."/>
        </authorList>
    </citation>
    <scope>NUCLEOTIDE SEQUENCE [LARGE SCALE GENOMIC DNA]</scope>
    <source>
        <strain evidence="3 4">L1-8</strain>
    </source>
</reference>
<dbReference type="RefSeq" id="WP_077864182.1">
    <property type="nucleotide sequence ID" value="NZ_LZYZ01000001.1"/>
</dbReference>
<keyword evidence="3" id="KW-0808">Transferase</keyword>
<evidence type="ECO:0000256" key="1">
    <source>
        <dbReference type="SAM" id="Coils"/>
    </source>
</evidence>
<evidence type="ECO:0000313" key="4">
    <source>
        <dbReference type="Proteomes" id="UP000191154"/>
    </source>
</evidence>
<dbReference type="PANTHER" id="PTHR22603">
    <property type="entry name" value="CHOLINE/ETHANOALAMINE KINASE"/>
    <property type="match status" value="1"/>
</dbReference>
<dbReference type="InterPro" id="IPR036388">
    <property type="entry name" value="WH-like_DNA-bd_sf"/>
</dbReference>
<keyword evidence="3" id="KW-0418">Kinase</keyword>
<dbReference type="AlphaFoldDB" id="A0A1S8NJC5"/>
<evidence type="ECO:0000313" key="3">
    <source>
        <dbReference type="EMBL" id="OOM16472.1"/>
    </source>
</evidence>